<evidence type="ECO:0000313" key="2">
    <source>
        <dbReference type="EMBL" id="GAI57650.1"/>
    </source>
</evidence>
<sequence>MPEELTFDDLEKDLRNNYLGKDVDENKLDEPFELHWRFLRDFAWGLSDDNPLFCDPAYAARTRWGCQLAIPTICASIRYPQSHLVIWDKPYPATNLVAGCKFEWFNVFRVGDRLTSSLMIKDIQRKV</sequence>
<name>X1R3F9_9ZZZZ</name>
<protein>
    <recommendedName>
        <fullName evidence="1">FAS1-like dehydratase domain-containing protein</fullName>
    </recommendedName>
</protein>
<comment type="caution">
    <text evidence="2">The sequence shown here is derived from an EMBL/GenBank/DDBJ whole genome shotgun (WGS) entry which is preliminary data.</text>
</comment>
<gene>
    <name evidence="2" type="ORF">S06H3_55416</name>
</gene>
<dbReference type="InterPro" id="IPR029069">
    <property type="entry name" value="HotDog_dom_sf"/>
</dbReference>
<organism evidence="2">
    <name type="scientific">marine sediment metagenome</name>
    <dbReference type="NCBI Taxonomy" id="412755"/>
    <lineage>
        <taxon>unclassified sequences</taxon>
        <taxon>metagenomes</taxon>
        <taxon>ecological metagenomes</taxon>
    </lineage>
</organism>
<feature type="non-terminal residue" evidence="2">
    <location>
        <position position="127"/>
    </location>
</feature>
<dbReference type="EMBL" id="BARV01035523">
    <property type="protein sequence ID" value="GAI57650.1"/>
    <property type="molecule type" value="Genomic_DNA"/>
</dbReference>
<dbReference type="Pfam" id="PF13452">
    <property type="entry name" value="FAS1_DH_region"/>
    <property type="match status" value="1"/>
</dbReference>
<dbReference type="SUPFAM" id="SSF54637">
    <property type="entry name" value="Thioesterase/thiol ester dehydrase-isomerase"/>
    <property type="match status" value="1"/>
</dbReference>
<feature type="domain" description="FAS1-like dehydratase" evidence="1">
    <location>
        <begin position="37"/>
        <end position="126"/>
    </location>
</feature>
<dbReference type="AlphaFoldDB" id="X1R3F9"/>
<dbReference type="Gene3D" id="3.10.129.10">
    <property type="entry name" value="Hotdog Thioesterase"/>
    <property type="match status" value="1"/>
</dbReference>
<accession>X1R3F9</accession>
<proteinExistence type="predicted"/>
<dbReference type="InterPro" id="IPR039569">
    <property type="entry name" value="FAS1-like_DH_region"/>
</dbReference>
<reference evidence="2" key="1">
    <citation type="journal article" date="2014" name="Front. Microbiol.">
        <title>High frequency of phylogenetically diverse reductive dehalogenase-homologous genes in deep subseafloor sedimentary metagenomes.</title>
        <authorList>
            <person name="Kawai M."/>
            <person name="Futagami T."/>
            <person name="Toyoda A."/>
            <person name="Takaki Y."/>
            <person name="Nishi S."/>
            <person name="Hori S."/>
            <person name="Arai W."/>
            <person name="Tsubouchi T."/>
            <person name="Morono Y."/>
            <person name="Uchiyama I."/>
            <person name="Ito T."/>
            <person name="Fujiyama A."/>
            <person name="Inagaki F."/>
            <person name="Takami H."/>
        </authorList>
    </citation>
    <scope>NUCLEOTIDE SEQUENCE</scope>
    <source>
        <strain evidence="2">Expedition CK06-06</strain>
    </source>
</reference>
<evidence type="ECO:0000259" key="1">
    <source>
        <dbReference type="Pfam" id="PF13452"/>
    </source>
</evidence>